<accession>A0A183D502</accession>
<evidence type="ECO:0000313" key="1">
    <source>
        <dbReference type="WBParaSite" id="GPUH_0000380001-mRNA-1"/>
    </source>
</evidence>
<name>A0A183D502_9BILA</name>
<proteinExistence type="predicted"/>
<organism evidence="1">
    <name type="scientific">Gongylonema pulchrum</name>
    <dbReference type="NCBI Taxonomy" id="637853"/>
    <lineage>
        <taxon>Eukaryota</taxon>
        <taxon>Metazoa</taxon>
        <taxon>Ecdysozoa</taxon>
        <taxon>Nematoda</taxon>
        <taxon>Chromadorea</taxon>
        <taxon>Rhabditida</taxon>
        <taxon>Spirurina</taxon>
        <taxon>Spiruromorpha</taxon>
        <taxon>Spiruroidea</taxon>
        <taxon>Gongylonematidae</taxon>
        <taxon>Gongylonema</taxon>
    </lineage>
</organism>
<dbReference type="WBParaSite" id="GPUH_0000380001-mRNA-1">
    <property type="protein sequence ID" value="GPUH_0000380001-mRNA-1"/>
    <property type="gene ID" value="GPUH_0000380001"/>
</dbReference>
<protein>
    <submittedName>
        <fullName evidence="1">Homeodomain-containing transcription factor</fullName>
    </submittedName>
</protein>
<sequence>LAGSVQSVNATGFFQSKRKRARSHPKDSVLNGAAIPAPHVLGEIVNVSALAVANGTGQLLFQHLKE</sequence>
<reference evidence="1" key="1">
    <citation type="submission" date="2016-06" db="UniProtKB">
        <authorList>
            <consortium name="WormBaseParasite"/>
        </authorList>
    </citation>
    <scope>IDENTIFICATION</scope>
</reference>
<dbReference type="AlphaFoldDB" id="A0A183D502"/>